<proteinExistence type="inferred from homology"/>
<dbReference type="STRING" id="679197.HMPREF9336_04234"/>
<gene>
    <name evidence="7" type="ORF">HMPREF9336_04234</name>
</gene>
<evidence type="ECO:0000313" key="7">
    <source>
        <dbReference type="EMBL" id="ERG69343.1"/>
    </source>
</evidence>
<dbReference type="HOGENOM" id="CLU_1320156_0_0_11"/>
<keyword evidence="6" id="KW-0234">DNA repair</keyword>
<dbReference type="AlphaFoldDB" id="U1N963"/>
<dbReference type="GO" id="GO:0003677">
    <property type="term" value="F:DNA binding"/>
    <property type="evidence" value="ECO:0007669"/>
    <property type="project" value="UniProtKB-KW"/>
</dbReference>
<dbReference type="Gene3D" id="3.30.420.10">
    <property type="entry name" value="Ribonuclease H-like superfamily/Ribonuclease H"/>
    <property type="match status" value="1"/>
</dbReference>
<dbReference type="SUPFAM" id="SSF53098">
    <property type="entry name" value="Ribonuclease H-like"/>
    <property type="match status" value="1"/>
</dbReference>
<keyword evidence="4" id="KW-0238">DNA-binding</keyword>
<evidence type="ECO:0000256" key="5">
    <source>
        <dbReference type="ARBA" id="ARBA00023172"/>
    </source>
</evidence>
<keyword evidence="8" id="KW-1185">Reference proteome</keyword>
<dbReference type="GO" id="GO:0006281">
    <property type="term" value="P:DNA repair"/>
    <property type="evidence" value="ECO:0007669"/>
    <property type="project" value="UniProtKB-KW"/>
</dbReference>
<evidence type="ECO:0000256" key="1">
    <source>
        <dbReference type="ARBA" id="ARBA00009518"/>
    </source>
</evidence>
<accession>U1N963</accession>
<dbReference type="InterPro" id="IPR002176">
    <property type="entry name" value="X-over_junc_endoDNase_RuvC"/>
</dbReference>
<keyword evidence="3" id="KW-0460">Magnesium</keyword>
<dbReference type="eggNOG" id="ENOG50324KK">
    <property type="taxonomic scope" value="Bacteria"/>
</dbReference>
<evidence type="ECO:0000256" key="3">
    <source>
        <dbReference type="ARBA" id="ARBA00022842"/>
    </source>
</evidence>
<dbReference type="Proteomes" id="UP000004816">
    <property type="component" value="Unassembled WGS sequence"/>
</dbReference>
<dbReference type="PRINTS" id="PR00696">
    <property type="entry name" value="RSOLVASERUVC"/>
</dbReference>
<organism evidence="7 8">
    <name type="scientific">Segniliparus rugosus (strain ATCC BAA-974 / DSM 45345 / CCUG 50838 / CIP 108380 / JCM 13579 / CDC 945)</name>
    <dbReference type="NCBI Taxonomy" id="679197"/>
    <lineage>
        <taxon>Bacteria</taxon>
        <taxon>Bacillati</taxon>
        <taxon>Actinomycetota</taxon>
        <taxon>Actinomycetes</taxon>
        <taxon>Mycobacteriales</taxon>
        <taxon>Segniliparaceae</taxon>
        <taxon>Segniliparus</taxon>
    </lineage>
</organism>
<evidence type="ECO:0000256" key="2">
    <source>
        <dbReference type="ARBA" id="ARBA00022763"/>
    </source>
</evidence>
<comment type="similarity">
    <text evidence="1">Belongs to the RuvC family.</text>
</comment>
<dbReference type="InterPro" id="IPR020563">
    <property type="entry name" value="X-over_junc_endoDNase_Mg_BS"/>
</dbReference>
<dbReference type="OrthoDB" id="3359450at2"/>
<keyword evidence="5" id="KW-0233">DNA recombination</keyword>
<sequence>MTAALPLAYATADRPLRAPVVGIDLSLASTGVALLGADPTQPPFVTTVGSKACPDRLDAHLARHRSLVDRIATAVFDRCKSVAPDGVALVVLEGPSYASKADTSSWRRAHIWWELAGRFHDLGVPIAVCPPSVLKKFVTGKGTAKKLEVALAVQRAWPELAISLDDEADAIGLAALGAVALGRETALRATQARRDCLAGVQWPDAERGAPVPF</sequence>
<name>U1N963_SEGRC</name>
<dbReference type="GO" id="GO:0008821">
    <property type="term" value="F:crossover junction DNA endonuclease activity"/>
    <property type="evidence" value="ECO:0007669"/>
    <property type="project" value="InterPro"/>
</dbReference>
<evidence type="ECO:0000256" key="6">
    <source>
        <dbReference type="ARBA" id="ARBA00023204"/>
    </source>
</evidence>
<dbReference type="RefSeq" id="WP_021030408.1">
    <property type="nucleotide sequence ID" value="NZ_KI391953.1"/>
</dbReference>
<evidence type="ECO:0000256" key="4">
    <source>
        <dbReference type="ARBA" id="ARBA00023125"/>
    </source>
</evidence>
<dbReference type="PROSITE" id="PS01321">
    <property type="entry name" value="RUVC"/>
    <property type="match status" value="1"/>
</dbReference>
<protein>
    <submittedName>
        <fullName evidence="7">Uncharacterized protein</fullName>
    </submittedName>
</protein>
<dbReference type="GO" id="GO:0006310">
    <property type="term" value="P:DNA recombination"/>
    <property type="evidence" value="ECO:0007669"/>
    <property type="project" value="UniProtKB-KW"/>
</dbReference>
<comment type="caution">
    <text evidence="7">The sequence shown here is derived from an EMBL/GenBank/DDBJ whole genome shotgun (WGS) entry which is preliminary data.</text>
</comment>
<dbReference type="EMBL" id="ACZI02000002">
    <property type="protein sequence ID" value="ERG69343.1"/>
    <property type="molecule type" value="Genomic_DNA"/>
</dbReference>
<dbReference type="InterPro" id="IPR012337">
    <property type="entry name" value="RNaseH-like_sf"/>
</dbReference>
<keyword evidence="2" id="KW-0227">DNA damage</keyword>
<reference evidence="7 8" key="1">
    <citation type="journal article" date="2011" name="Stand. Genomic Sci.">
        <title>High quality draft genome sequence of Segniliparus rugosus CDC 945(T)= (ATCC BAA-974(T)).</title>
        <authorList>
            <person name="Earl A.M."/>
            <person name="Desjardins C.A."/>
            <person name="Fitzgerald M.G."/>
            <person name="Arachchi H.M."/>
            <person name="Zeng Q."/>
            <person name="Mehta T."/>
            <person name="Griggs A."/>
            <person name="Birren B.W."/>
            <person name="Toney N.C."/>
            <person name="Carr J."/>
            <person name="Posey J."/>
            <person name="Butler W.R."/>
        </authorList>
    </citation>
    <scope>NUCLEOTIDE SEQUENCE [LARGE SCALE GENOMIC DNA]</scope>
    <source>
        <strain evidence="8">ATCC BAA-974 / DSM 45345 / CCUG 50838 / CIP 108380 / JCM 13579 / CDC 945</strain>
    </source>
</reference>
<dbReference type="InterPro" id="IPR036397">
    <property type="entry name" value="RNaseH_sf"/>
</dbReference>
<evidence type="ECO:0000313" key="8">
    <source>
        <dbReference type="Proteomes" id="UP000004816"/>
    </source>
</evidence>